<evidence type="ECO:0000313" key="3">
    <source>
        <dbReference type="EMBL" id="SHO43173.1"/>
    </source>
</evidence>
<dbReference type="Gene3D" id="3.90.226.10">
    <property type="entry name" value="2-enoyl-CoA Hydratase, Chain A, domain 1"/>
    <property type="match status" value="1"/>
</dbReference>
<dbReference type="Pfam" id="PF00378">
    <property type="entry name" value="ECH_1"/>
    <property type="match status" value="1"/>
</dbReference>
<dbReference type="STRING" id="1121416.SAMN02745220_00322"/>
<organism evidence="3 4">
    <name type="scientific">Desulfopila aestuarii DSM 18488</name>
    <dbReference type="NCBI Taxonomy" id="1121416"/>
    <lineage>
        <taxon>Bacteria</taxon>
        <taxon>Pseudomonadati</taxon>
        <taxon>Thermodesulfobacteriota</taxon>
        <taxon>Desulfobulbia</taxon>
        <taxon>Desulfobulbales</taxon>
        <taxon>Desulfocapsaceae</taxon>
        <taxon>Desulfopila</taxon>
    </lineage>
</organism>
<evidence type="ECO:0000313" key="4">
    <source>
        <dbReference type="Proteomes" id="UP000184603"/>
    </source>
</evidence>
<gene>
    <name evidence="3" type="ORF">SAMN02745220_00322</name>
</gene>
<dbReference type="PROSITE" id="PS00166">
    <property type="entry name" value="ENOYL_COA_HYDRATASE"/>
    <property type="match status" value="1"/>
</dbReference>
<dbReference type="Gene3D" id="1.10.12.10">
    <property type="entry name" value="Lyase 2-enoyl-coa Hydratase, Chain A, domain 2"/>
    <property type="match status" value="1"/>
</dbReference>
<dbReference type="UniPathway" id="UPA00659"/>
<dbReference type="InterPro" id="IPR045002">
    <property type="entry name" value="Ech1-like"/>
</dbReference>
<dbReference type="InterPro" id="IPR018376">
    <property type="entry name" value="Enoyl-CoA_hyd/isom_CS"/>
</dbReference>
<dbReference type="RefSeq" id="WP_073611668.1">
    <property type="nucleotide sequence ID" value="NZ_FRFE01000001.1"/>
</dbReference>
<dbReference type="InterPro" id="IPR014748">
    <property type="entry name" value="Enoyl-CoA_hydra_C"/>
</dbReference>
<dbReference type="CDD" id="cd06558">
    <property type="entry name" value="crotonase-like"/>
    <property type="match status" value="1"/>
</dbReference>
<dbReference type="InterPro" id="IPR029045">
    <property type="entry name" value="ClpP/crotonase-like_dom_sf"/>
</dbReference>
<dbReference type="OrthoDB" id="5365311at2"/>
<dbReference type="GO" id="GO:0016853">
    <property type="term" value="F:isomerase activity"/>
    <property type="evidence" value="ECO:0007669"/>
    <property type="project" value="InterPro"/>
</dbReference>
<dbReference type="SUPFAM" id="SSF52096">
    <property type="entry name" value="ClpP/crotonase"/>
    <property type="match status" value="1"/>
</dbReference>
<comment type="similarity">
    <text evidence="1 2">Belongs to the enoyl-CoA hydratase/isomerase family.</text>
</comment>
<proteinExistence type="inferred from homology"/>
<sequence>MTTTFYHVEKSGPIAVVWLNRPEKKNAMGKAAWLELPQIFSELSAAREIRAVILAGKGDDFSAGIDLQEMVPELPELQNRDQSGATKWSLLPKIQVLQQAISSVERCRKPVIAAIHGFCLGAGLDLATACDIRLASKEALFCVKEAAVGFVADVGVLQRLPLIVGQGLARELAMTAKTIDAERACRIGLVNDVYASPEALMSAAQVMAEEIAENSPLAVEATKDVLNTAIEGAIDSGLKYVASVSTNIIPSADLFEALAAFREKRKPRFRGMD</sequence>
<dbReference type="AlphaFoldDB" id="A0A1M7XWX6"/>
<dbReference type="PANTHER" id="PTHR43149">
    <property type="entry name" value="ENOYL-COA HYDRATASE"/>
    <property type="match status" value="1"/>
</dbReference>
<accession>A0A1M7XWX6</accession>
<dbReference type="EMBL" id="FRFE01000001">
    <property type="protein sequence ID" value="SHO43173.1"/>
    <property type="molecule type" value="Genomic_DNA"/>
</dbReference>
<protein>
    <submittedName>
        <fullName evidence="3">Enoyl-CoA hydratase</fullName>
    </submittedName>
</protein>
<evidence type="ECO:0000256" key="2">
    <source>
        <dbReference type="RuleBase" id="RU003707"/>
    </source>
</evidence>
<name>A0A1M7XWX6_9BACT</name>
<dbReference type="NCBIfam" id="NF004794">
    <property type="entry name" value="PRK06142.1"/>
    <property type="match status" value="1"/>
</dbReference>
<keyword evidence="4" id="KW-1185">Reference proteome</keyword>
<dbReference type="InterPro" id="IPR001753">
    <property type="entry name" value="Enoyl-CoA_hydra/iso"/>
</dbReference>
<reference evidence="3 4" key="1">
    <citation type="submission" date="2016-12" db="EMBL/GenBank/DDBJ databases">
        <authorList>
            <person name="Song W.-J."/>
            <person name="Kurnit D.M."/>
        </authorList>
    </citation>
    <scope>NUCLEOTIDE SEQUENCE [LARGE SCALE GENOMIC DNA]</scope>
    <source>
        <strain evidence="3 4">DSM 18488</strain>
    </source>
</reference>
<dbReference type="GO" id="GO:0006635">
    <property type="term" value="P:fatty acid beta-oxidation"/>
    <property type="evidence" value="ECO:0007669"/>
    <property type="project" value="UniProtKB-UniPathway"/>
</dbReference>
<evidence type="ECO:0000256" key="1">
    <source>
        <dbReference type="ARBA" id="ARBA00005254"/>
    </source>
</evidence>
<dbReference type="Proteomes" id="UP000184603">
    <property type="component" value="Unassembled WGS sequence"/>
</dbReference>